<dbReference type="Pfam" id="PF12796">
    <property type="entry name" value="Ank_2"/>
    <property type="match status" value="5"/>
</dbReference>
<keyword evidence="2" id="KW-0677">Repeat</keyword>
<dbReference type="AlphaFoldDB" id="A0AAE1CEB2"/>
<accession>A0AAE1CEB2</accession>
<dbReference type="PRINTS" id="PR01415">
    <property type="entry name" value="ANKYRIN"/>
</dbReference>
<dbReference type="InterPro" id="IPR043145">
    <property type="entry name" value="Znf_ZZ_sf"/>
</dbReference>
<dbReference type="SMART" id="SM00291">
    <property type="entry name" value="ZnF_ZZ"/>
    <property type="match status" value="1"/>
</dbReference>
<keyword evidence="1" id="KW-0479">Metal-binding</keyword>
<keyword evidence="5 6" id="KW-0040">ANK repeat</keyword>
<sequence>MLWIAAKQKFVRILVQNGADVKLKQMIDRTVLHYAAMLGHADIVKIILEERGDILEEVNGGNMTPLYVAAFDGHYDTVRELLEHGADPNMRLEPDAAVWSPLMAASNNGFLKTVELLLKHSANTSIPGPLIRLIPQVLAGTRVRGTPLRYAAVKGHVDICRLLIKNGADPNHSNITPPLLAQVIEYPSQNRSFMDVLRLLLLEGADANAKDLSDTPVLSRAAIHLRERLKASPAQSSAKWSSIWPLFFEHGADVNLTDELGKGPLFYAVEARLAPLVRALLEKGADVNALSKNGETPVCFAATSSEEILRMLLEKGADSDLGTYEMGRTALMQAADSDEGGQQLEILLEYSPDIDRQVDSPHHFKGWTALNFAASRQRNWYRAIRLLAEHGAGFRHKEAQYGDTVLHEAAAQPSLPAILEFLPRFDINETNDSGGTALHYSRIYQDSDGNTPLTIAACNDKEDNVLCLLRNGADINLGSQSYSVALHQAARSSLLSMVKLLIEKGADVNKSVSGMPGTPLQAACLAWAKNEDDHTENTVRHLIESGAKVDGEGGLLSHPLNAAALISPPAVIDLLLEKGGLVHKGDDMGRLPIHFAAFHSIEAFERVLSAAARTPVVARILSLFSDEPIDSTVDAPDIDGWTPLCWAARGVKGWIDDSRAAWPGEQAIVMRLLLEHDANRTIAISSSCSSKVRTGGSGTKAMQKIARRRTSSAENQRGMDGSTSSPKLTIKKRQSAYCDACLCRLYGFRYTCKACLHDFDLCFKCYPHRARFHDLPGHEWDQVGPEFEEATYESDESVSSSSSSSDSSDES</sequence>
<dbReference type="SUPFAM" id="SSF57850">
    <property type="entry name" value="RING/U-box"/>
    <property type="match status" value="1"/>
</dbReference>
<reference evidence="9" key="2">
    <citation type="submission" date="2023-06" db="EMBL/GenBank/DDBJ databases">
        <authorList>
            <consortium name="Lawrence Berkeley National Laboratory"/>
            <person name="Haridas S."/>
            <person name="Hensen N."/>
            <person name="Bonometti L."/>
            <person name="Westerberg I."/>
            <person name="Brannstrom I.O."/>
            <person name="Guillou S."/>
            <person name="Cros-Aarteil S."/>
            <person name="Calhoun S."/>
            <person name="Kuo A."/>
            <person name="Mondo S."/>
            <person name="Pangilinan J."/>
            <person name="Riley R."/>
            <person name="Labutti K."/>
            <person name="Andreopoulos B."/>
            <person name="Lipzen A."/>
            <person name="Chen C."/>
            <person name="Yanf M."/>
            <person name="Daum C."/>
            <person name="Ng V."/>
            <person name="Clum A."/>
            <person name="Steindorff A."/>
            <person name="Ohm R."/>
            <person name="Martin F."/>
            <person name="Silar P."/>
            <person name="Natvig D."/>
            <person name="Lalanne C."/>
            <person name="Gautier V."/>
            <person name="Ament-Velasquez S.L."/>
            <person name="Kruys A."/>
            <person name="Hutchinson M.I."/>
            <person name="Powell A.J."/>
            <person name="Barry K."/>
            <person name="Miller A.N."/>
            <person name="Grigoriev I.V."/>
            <person name="Debuchy R."/>
            <person name="Gladieux P."/>
            <person name="Thoren M.H."/>
            <person name="Johannesson H."/>
        </authorList>
    </citation>
    <scope>NUCLEOTIDE SEQUENCE</scope>
    <source>
        <strain evidence="9">CBS 314.62</strain>
    </source>
</reference>
<evidence type="ECO:0000256" key="3">
    <source>
        <dbReference type="ARBA" id="ARBA00022771"/>
    </source>
</evidence>
<dbReference type="PANTHER" id="PTHR24123">
    <property type="entry name" value="ANKYRIN REPEAT-CONTAINING"/>
    <property type="match status" value="1"/>
</dbReference>
<evidence type="ECO:0000256" key="2">
    <source>
        <dbReference type="ARBA" id="ARBA00022737"/>
    </source>
</evidence>
<evidence type="ECO:0000256" key="4">
    <source>
        <dbReference type="ARBA" id="ARBA00022833"/>
    </source>
</evidence>
<evidence type="ECO:0000256" key="1">
    <source>
        <dbReference type="ARBA" id="ARBA00022723"/>
    </source>
</evidence>
<dbReference type="Gene3D" id="1.25.40.20">
    <property type="entry name" value="Ankyrin repeat-containing domain"/>
    <property type="match status" value="3"/>
</dbReference>
<dbReference type="SMART" id="SM00248">
    <property type="entry name" value="ANK"/>
    <property type="match status" value="14"/>
</dbReference>
<organism evidence="9 10">
    <name type="scientific">Podospora appendiculata</name>
    <dbReference type="NCBI Taxonomy" id="314037"/>
    <lineage>
        <taxon>Eukaryota</taxon>
        <taxon>Fungi</taxon>
        <taxon>Dikarya</taxon>
        <taxon>Ascomycota</taxon>
        <taxon>Pezizomycotina</taxon>
        <taxon>Sordariomycetes</taxon>
        <taxon>Sordariomycetidae</taxon>
        <taxon>Sordariales</taxon>
        <taxon>Podosporaceae</taxon>
        <taxon>Podospora</taxon>
    </lineage>
</organism>
<feature type="region of interest" description="Disordered" evidence="7">
    <location>
        <begin position="788"/>
        <end position="811"/>
    </location>
</feature>
<keyword evidence="10" id="KW-1185">Reference proteome</keyword>
<evidence type="ECO:0000256" key="6">
    <source>
        <dbReference type="PROSITE-ProRule" id="PRU00023"/>
    </source>
</evidence>
<dbReference type="Proteomes" id="UP001270362">
    <property type="component" value="Unassembled WGS sequence"/>
</dbReference>
<dbReference type="Gene3D" id="3.30.60.90">
    <property type="match status" value="1"/>
</dbReference>
<dbReference type="EMBL" id="JAULSO010000002">
    <property type="protein sequence ID" value="KAK3690255.1"/>
    <property type="molecule type" value="Genomic_DNA"/>
</dbReference>
<dbReference type="GO" id="GO:0008270">
    <property type="term" value="F:zinc ion binding"/>
    <property type="evidence" value="ECO:0007669"/>
    <property type="project" value="UniProtKB-KW"/>
</dbReference>
<dbReference type="InterPro" id="IPR051165">
    <property type="entry name" value="Multifunctional_ANK_Repeat"/>
</dbReference>
<feature type="repeat" description="ANK" evidence="6">
    <location>
        <begin position="260"/>
        <end position="292"/>
    </location>
</feature>
<feature type="compositionally biased region" description="Low complexity" evidence="7">
    <location>
        <begin position="797"/>
        <end position="811"/>
    </location>
</feature>
<feature type="domain" description="ZZ-type" evidence="8">
    <location>
        <begin position="732"/>
        <end position="776"/>
    </location>
</feature>
<keyword evidence="3" id="KW-0863">Zinc-finger</keyword>
<dbReference type="PROSITE" id="PS50088">
    <property type="entry name" value="ANK_REPEAT"/>
    <property type="match status" value="6"/>
</dbReference>
<gene>
    <name evidence="9" type="ORF">B0T22DRAFT_441667</name>
</gene>
<name>A0AAE1CEB2_9PEZI</name>
<evidence type="ECO:0000259" key="8">
    <source>
        <dbReference type="SMART" id="SM00291"/>
    </source>
</evidence>
<feature type="repeat" description="ANK" evidence="6">
    <location>
        <begin position="481"/>
        <end position="513"/>
    </location>
</feature>
<keyword evidence="4" id="KW-0862">Zinc</keyword>
<comment type="caution">
    <text evidence="9">The sequence shown here is derived from an EMBL/GenBank/DDBJ whole genome shotgun (WGS) entry which is preliminary data.</text>
</comment>
<dbReference type="PROSITE" id="PS50297">
    <property type="entry name" value="ANK_REP_REGION"/>
    <property type="match status" value="6"/>
</dbReference>
<evidence type="ECO:0000313" key="9">
    <source>
        <dbReference type="EMBL" id="KAK3690255.1"/>
    </source>
</evidence>
<feature type="region of interest" description="Disordered" evidence="7">
    <location>
        <begin position="693"/>
        <end position="726"/>
    </location>
</feature>
<feature type="repeat" description="ANK" evidence="6">
    <location>
        <begin position="143"/>
        <end position="175"/>
    </location>
</feature>
<feature type="repeat" description="ANK" evidence="6">
    <location>
        <begin position="61"/>
        <end position="93"/>
    </location>
</feature>
<reference evidence="9" key="1">
    <citation type="journal article" date="2023" name="Mol. Phylogenet. Evol.">
        <title>Genome-scale phylogeny and comparative genomics of the fungal order Sordariales.</title>
        <authorList>
            <person name="Hensen N."/>
            <person name="Bonometti L."/>
            <person name="Westerberg I."/>
            <person name="Brannstrom I.O."/>
            <person name="Guillou S."/>
            <person name="Cros-Aarteil S."/>
            <person name="Calhoun S."/>
            <person name="Haridas S."/>
            <person name="Kuo A."/>
            <person name="Mondo S."/>
            <person name="Pangilinan J."/>
            <person name="Riley R."/>
            <person name="LaButti K."/>
            <person name="Andreopoulos B."/>
            <person name="Lipzen A."/>
            <person name="Chen C."/>
            <person name="Yan M."/>
            <person name="Daum C."/>
            <person name="Ng V."/>
            <person name="Clum A."/>
            <person name="Steindorff A."/>
            <person name="Ohm R.A."/>
            <person name="Martin F."/>
            <person name="Silar P."/>
            <person name="Natvig D.O."/>
            <person name="Lalanne C."/>
            <person name="Gautier V."/>
            <person name="Ament-Velasquez S.L."/>
            <person name="Kruys A."/>
            <person name="Hutchinson M.I."/>
            <person name="Powell A.J."/>
            <person name="Barry K."/>
            <person name="Miller A.N."/>
            <person name="Grigoriev I.V."/>
            <person name="Debuchy R."/>
            <person name="Gladieux P."/>
            <person name="Hiltunen Thoren M."/>
            <person name="Johannesson H."/>
        </authorList>
    </citation>
    <scope>NUCLEOTIDE SEQUENCE</scope>
    <source>
        <strain evidence="9">CBS 314.62</strain>
    </source>
</reference>
<evidence type="ECO:0000256" key="7">
    <source>
        <dbReference type="SAM" id="MobiDB-lite"/>
    </source>
</evidence>
<dbReference type="InterPro" id="IPR036770">
    <property type="entry name" value="Ankyrin_rpt-contain_sf"/>
</dbReference>
<feature type="repeat" description="ANK" evidence="6">
    <location>
        <begin position="448"/>
        <end position="480"/>
    </location>
</feature>
<protein>
    <submittedName>
        <fullName evidence="9">Ankyrin repeat-containing domain protein</fullName>
    </submittedName>
</protein>
<evidence type="ECO:0000313" key="10">
    <source>
        <dbReference type="Proteomes" id="UP001270362"/>
    </source>
</evidence>
<dbReference type="InterPro" id="IPR000433">
    <property type="entry name" value="Znf_ZZ"/>
</dbReference>
<dbReference type="SUPFAM" id="SSF48403">
    <property type="entry name" value="Ankyrin repeat"/>
    <property type="match status" value="3"/>
</dbReference>
<dbReference type="InterPro" id="IPR002110">
    <property type="entry name" value="Ankyrin_rpt"/>
</dbReference>
<dbReference type="CDD" id="cd02249">
    <property type="entry name" value="ZZ"/>
    <property type="match status" value="1"/>
</dbReference>
<feature type="repeat" description="ANK" evidence="6">
    <location>
        <begin position="27"/>
        <end position="54"/>
    </location>
</feature>
<evidence type="ECO:0000256" key="5">
    <source>
        <dbReference type="ARBA" id="ARBA00023043"/>
    </source>
</evidence>
<proteinExistence type="predicted"/>
<dbReference type="PANTHER" id="PTHR24123:SF33">
    <property type="entry name" value="PROTEIN HOS4"/>
    <property type="match status" value="1"/>
</dbReference>